<dbReference type="OrthoDB" id="270392at2759"/>
<dbReference type="Proteomes" id="UP000095085">
    <property type="component" value="Unassembled WGS sequence"/>
</dbReference>
<dbReference type="Gene3D" id="2.40.40.20">
    <property type="match status" value="1"/>
</dbReference>
<evidence type="ECO:0000256" key="6">
    <source>
        <dbReference type="ARBA" id="ARBA00022679"/>
    </source>
</evidence>
<evidence type="ECO:0000313" key="18">
    <source>
        <dbReference type="EMBL" id="ODV65011.1"/>
    </source>
</evidence>
<dbReference type="FunFam" id="1.10.132.30:FF:000005">
    <property type="entry name" value="DNA-directed RNA polymerase subunit"/>
    <property type="match status" value="1"/>
</dbReference>
<feature type="compositionally biased region" description="Acidic residues" evidence="16">
    <location>
        <begin position="1371"/>
        <end position="1392"/>
    </location>
</feature>
<dbReference type="Gene3D" id="4.10.860.120">
    <property type="entry name" value="RNA polymerase II, clamp domain"/>
    <property type="match status" value="1"/>
</dbReference>
<keyword evidence="6 15" id="KW-0808">Transferase</keyword>
<organism evidence="18 19">
    <name type="scientific">Hyphopichia burtonii NRRL Y-1933</name>
    <dbReference type="NCBI Taxonomy" id="984485"/>
    <lineage>
        <taxon>Eukaryota</taxon>
        <taxon>Fungi</taxon>
        <taxon>Dikarya</taxon>
        <taxon>Ascomycota</taxon>
        <taxon>Saccharomycotina</taxon>
        <taxon>Pichiomycetes</taxon>
        <taxon>Debaryomycetaceae</taxon>
        <taxon>Hyphopichia</taxon>
    </lineage>
</organism>
<dbReference type="Pfam" id="PF04997">
    <property type="entry name" value="RNA_pol_Rpb1_1"/>
    <property type="match status" value="1"/>
</dbReference>
<evidence type="ECO:0000256" key="13">
    <source>
        <dbReference type="ARBA" id="ARBA00048552"/>
    </source>
</evidence>
<keyword evidence="7 15" id="KW-0548">Nucleotidyltransferase</keyword>
<evidence type="ECO:0000256" key="10">
    <source>
        <dbReference type="ARBA" id="ARBA00022842"/>
    </source>
</evidence>
<evidence type="ECO:0000256" key="9">
    <source>
        <dbReference type="ARBA" id="ARBA00022833"/>
    </source>
</evidence>
<dbReference type="GeneID" id="30993667"/>
<dbReference type="EMBL" id="KV454546">
    <property type="protein sequence ID" value="ODV65011.1"/>
    <property type="molecule type" value="Genomic_DNA"/>
</dbReference>
<evidence type="ECO:0000256" key="12">
    <source>
        <dbReference type="ARBA" id="ARBA00023242"/>
    </source>
</evidence>
<comment type="similarity">
    <text evidence="2 15">Belongs to the RNA polymerase beta' chain family.</text>
</comment>
<evidence type="ECO:0000256" key="14">
    <source>
        <dbReference type="ARBA" id="ARBA00053996"/>
    </source>
</evidence>
<comment type="subunit">
    <text evidence="3">Component of the RNA polymerase I (Pol I) complex consisting of at least 13 subunits.</text>
</comment>
<dbReference type="CDD" id="cd01435">
    <property type="entry name" value="RNAP_I_RPA1_N"/>
    <property type="match status" value="1"/>
</dbReference>
<evidence type="ECO:0000313" key="19">
    <source>
        <dbReference type="Proteomes" id="UP000095085"/>
    </source>
</evidence>
<dbReference type="InterPro" id="IPR007081">
    <property type="entry name" value="RNA_pol_Rpb1_5"/>
</dbReference>
<dbReference type="RefSeq" id="XP_020074078.1">
    <property type="nucleotide sequence ID" value="XM_020219117.1"/>
</dbReference>
<dbReference type="InterPro" id="IPR045867">
    <property type="entry name" value="DNA-dir_RpoC_beta_prime"/>
</dbReference>
<dbReference type="Gene3D" id="1.10.150.390">
    <property type="match status" value="1"/>
</dbReference>
<dbReference type="FunFam" id="1.10.357.120:FF:000002">
    <property type="entry name" value="DNA-directed RNA polymerase subunit"/>
    <property type="match status" value="1"/>
</dbReference>
<dbReference type="InterPro" id="IPR044893">
    <property type="entry name" value="RNA_pol_Rpb1_clamp_domain"/>
</dbReference>
<evidence type="ECO:0000256" key="11">
    <source>
        <dbReference type="ARBA" id="ARBA00023163"/>
    </source>
</evidence>
<dbReference type="SMART" id="SM00663">
    <property type="entry name" value="RPOLA_N"/>
    <property type="match status" value="1"/>
</dbReference>
<dbReference type="FunFam" id="1.10.150.390:FF:000005">
    <property type="entry name" value="DNA-directed RNA polymerase subunit"/>
    <property type="match status" value="1"/>
</dbReference>
<dbReference type="InterPro" id="IPR047107">
    <property type="entry name" value="DNA-dir_RNA_pol1_lsu_C"/>
</dbReference>
<dbReference type="Pfam" id="PF05000">
    <property type="entry name" value="RNA_pol_Rpb1_4"/>
    <property type="match status" value="1"/>
</dbReference>
<dbReference type="EC" id="2.7.7.6" evidence="15"/>
<dbReference type="FunFam" id="2.40.40.20:FF:000019">
    <property type="entry name" value="DNA-directed RNA polymerase II subunit RPB1"/>
    <property type="match status" value="1"/>
</dbReference>
<dbReference type="Gene3D" id="1.10.357.120">
    <property type="match status" value="1"/>
</dbReference>
<keyword evidence="11 15" id="KW-0804">Transcription</keyword>
<dbReference type="Gene3D" id="1.10.274.100">
    <property type="entry name" value="RNA polymerase Rpb1, domain 3"/>
    <property type="match status" value="1"/>
</dbReference>
<dbReference type="Pfam" id="PF04983">
    <property type="entry name" value="RNA_pol_Rpb1_3"/>
    <property type="match status" value="1"/>
</dbReference>
<reference evidence="19" key="1">
    <citation type="submission" date="2016-05" db="EMBL/GenBank/DDBJ databases">
        <title>Comparative genomics of biotechnologically important yeasts.</title>
        <authorList>
            <consortium name="DOE Joint Genome Institute"/>
            <person name="Riley R."/>
            <person name="Haridas S."/>
            <person name="Wolfe K.H."/>
            <person name="Lopes M.R."/>
            <person name="Hittinger C.T."/>
            <person name="Goker M."/>
            <person name="Salamov A."/>
            <person name="Wisecaver J."/>
            <person name="Long T.M."/>
            <person name="Aerts A.L."/>
            <person name="Barry K."/>
            <person name="Choi C."/>
            <person name="Clum A."/>
            <person name="Coughlan A.Y."/>
            <person name="Deshpande S."/>
            <person name="Douglass A.P."/>
            <person name="Hanson S.J."/>
            <person name="Klenk H.-P."/>
            <person name="Labutti K."/>
            <person name="Lapidus A."/>
            <person name="Lindquist E."/>
            <person name="Lipzen A."/>
            <person name="Meier-Kolthoff J.P."/>
            <person name="Ohm R.A."/>
            <person name="Otillar R.P."/>
            <person name="Pangilinan J."/>
            <person name="Peng Y."/>
            <person name="Rokas A."/>
            <person name="Rosa C.A."/>
            <person name="Scheuner C."/>
            <person name="Sibirny A.A."/>
            <person name="Slot J.C."/>
            <person name="Stielow J.B."/>
            <person name="Sun H."/>
            <person name="Kurtzman C.P."/>
            <person name="Blackwell M."/>
            <person name="Grigoriev I.V."/>
            <person name="Jeffries T.W."/>
        </authorList>
    </citation>
    <scope>NUCLEOTIDE SEQUENCE [LARGE SCALE GENOMIC DNA]</scope>
    <source>
        <strain evidence="19">NRRL Y-1933</strain>
    </source>
</reference>
<dbReference type="Pfam" id="PF04998">
    <property type="entry name" value="RNA_pol_Rpb1_5"/>
    <property type="match status" value="1"/>
</dbReference>
<accession>A0A1E4RCP7</accession>
<dbReference type="InterPro" id="IPR038120">
    <property type="entry name" value="Rpb1_funnel_sf"/>
</dbReference>
<dbReference type="InterPro" id="IPR007083">
    <property type="entry name" value="RNA_pol_Rpb1_4"/>
</dbReference>
<dbReference type="PANTHER" id="PTHR19376:SF11">
    <property type="entry name" value="DNA-DIRECTED RNA POLYMERASE I SUBUNIT RPA1"/>
    <property type="match status" value="1"/>
</dbReference>
<dbReference type="InterPro" id="IPR007080">
    <property type="entry name" value="RNA_pol_Rpb1_1"/>
</dbReference>
<dbReference type="GO" id="GO:0003899">
    <property type="term" value="F:DNA-directed RNA polymerase activity"/>
    <property type="evidence" value="ECO:0007669"/>
    <property type="project" value="UniProtKB-EC"/>
</dbReference>
<evidence type="ECO:0000256" key="2">
    <source>
        <dbReference type="ARBA" id="ARBA00006460"/>
    </source>
</evidence>
<dbReference type="FunFam" id="1.10.274.100:FF:000006">
    <property type="entry name" value="DNA-directed RNA polymerase subunit"/>
    <property type="match status" value="1"/>
</dbReference>
<dbReference type="FunFam" id="4.10.860.120:FF:000006">
    <property type="entry name" value="DNA-directed RNA polymerase subunit"/>
    <property type="match status" value="1"/>
</dbReference>
<evidence type="ECO:0000256" key="4">
    <source>
        <dbReference type="ARBA" id="ARBA00022478"/>
    </source>
</evidence>
<evidence type="ECO:0000256" key="7">
    <source>
        <dbReference type="ARBA" id="ARBA00022695"/>
    </source>
</evidence>
<dbReference type="GO" id="GO:1990841">
    <property type="term" value="F:promoter-specific chromatin binding"/>
    <property type="evidence" value="ECO:0007669"/>
    <property type="project" value="EnsemblFungi"/>
</dbReference>
<dbReference type="GO" id="GO:0006361">
    <property type="term" value="P:transcription initiation at RNA polymerase I promoter"/>
    <property type="evidence" value="ECO:0007669"/>
    <property type="project" value="EnsemblFungi"/>
</dbReference>
<feature type="compositionally biased region" description="Basic and acidic residues" evidence="16">
    <location>
        <begin position="1393"/>
        <end position="1409"/>
    </location>
</feature>
<dbReference type="InterPro" id="IPR042102">
    <property type="entry name" value="RNA_pol_Rpb1_3_sf"/>
</dbReference>
<comment type="catalytic activity">
    <reaction evidence="13 15">
        <text>RNA(n) + a ribonucleoside 5'-triphosphate = RNA(n+1) + diphosphate</text>
        <dbReference type="Rhea" id="RHEA:21248"/>
        <dbReference type="Rhea" id="RHEA-COMP:14527"/>
        <dbReference type="Rhea" id="RHEA-COMP:17342"/>
        <dbReference type="ChEBI" id="CHEBI:33019"/>
        <dbReference type="ChEBI" id="CHEBI:61557"/>
        <dbReference type="ChEBI" id="CHEBI:140395"/>
        <dbReference type="EC" id="2.7.7.6"/>
    </reaction>
</comment>
<dbReference type="STRING" id="984485.A0A1E4RCP7"/>
<evidence type="ECO:0000256" key="5">
    <source>
        <dbReference type="ARBA" id="ARBA00022553"/>
    </source>
</evidence>
<dbReference type="CDD" id="cd02735">
    <property type="entry name" value="RNAP_I_Rpa1_C"/>
    <property type="match status" value="1"/>
</dbReference>
<keyword evidence="4 15" id="KW-0240">DNA-directed RNA polymerase</keyword>
<dbReference type="GO" id="GO:0006363">
    <property type="term" value="P:termination of RNA polymerase I transcription"/>
    <property type="evidence" value="ECO:0007669"/>
    <property type="project" value="EnsemblFungi"/>
</dbReference>
<dbReference type="FunFam" id="3.30.1490.180:FF:000003">
    <property type="entry name" value="DNA-directed RNA polymerase subunit"/>
    <property type="match status" value="1"/>
</dbReference>
<keyword evidence="9" id="KW-0862">Zinc</keyword>
<dbReference type="GO" id="GO:0003677">
    <property type="term" value="F:DNA binding"/>
    <property type="evidence" value="ECO:0007669"/>
    <property type="project" value="InterPro"/>
</dbReference>
<keyword evidence="5" id="KW-0597">Phosphoprotein</keyword>
<feature type="domain" description="RNA polymerase N-terminal" evidence="17">
    <location>
        <begin position="325"/>
        <end position="652"/>
    </location>
</feature>
<dbReference type="InterPro" id="IPR000722">
    <property type="entry name" value="RNA_pol_asu"/>
</dbReference>
<dbReference type="GO" id="GO:0005736">
    <property type="term" value="C:RNA polymerase I complex"/>
    <property type="evidence" value="ECO:0007669"/>
    <property type="project" value="EnsemblFungi"/>
</dbReference>
<keyword evidence="8" id="KW-0479">Metal-binding</keyword>
<dbReference type="InterPro" id="IPR015699">
    <property type="entry name" value="DNA-dir_RNA_pol1_lsu_N"/>
</dbReference>
<dbReference type="SUPFAM" id="SSF64484">
    <property type="entry name" value="beta and beta-prime subunits of DNA dependent RNA-polymerase"/>
    <property type="match status" value="1"/>
</dbReference>
<evidence type="ECO:0000256" key="8">
    <source>
        <dbReference type="ARBA" id="ARBA00022723"/>
    </source>
</evidence>
<evidence type="ECO:0000256" key="3">
    <source>
        <dbReference type="ARBA" id="ARBA00011251"/>
    </source>
</evidence>
<dbReference type="Gene3D" id="1.10.132.30">
    <property type="match status" value="1"/>
</dbReference>
<keyword evidence="10" id="KW-0460">Magnesium</keyword>
<evidence type="ECO:0000256" key="15">
    <source>
        <dbReference type="RuleBase" id="RU004279"/>
    </source>
</evidence>
<evidence type="ECO:0000256" key="16">
    <source>
        <dbReference type="SAM" id="MobiDB-lite"/>
    </source>
</evidence>
<evidence type="ECO:0000259" key="17">
    <source>
        <dbReference type="SMART" id="SM00663"/>
    </source>
</evidence>
<evidence type="ECO:0000256" key="1">
    <source>
        <dbReference type="ARBA" id="ARBA00004604"/>
    </source>
</evidence>
<dbReference type="GO" id="GO:0046872">
    <property type="term" value="F:metal ion binding"/>
    <property type="evidence" value="ECO:0007669"/>
    <property type="project" value="UniProtKB-KW"/>
</dbReference>
<dbReference type="PANTHER" id="PTHR19376">
    <property type="entry name" value="DNA-DIRECTED RNA POLYMERASE"/>
    <property type="match status" value="1"/>
</dbReference>
<feature type="region of interest" description="Disordered" evidence="16">
    <location>
        <begin position="1306"/>
        <end position="1409"/>
    </location>
</feature>
<dbReference type="GO" id="GO:0006362">
    <property type="term" value="P:transcription elongation by RNA polymerase I"/>
    <property type="evidence" value="ECO:0007669"/>
    <property type="project" value="EnsemblFungi"/>
</dbReference>
<dbReference type="Gene3D" id="3.30.1490.180">
    <property type="entry name" value="RNA polymerase ii"/>
    <property type="match status" value="1"/>
</dbReference>
<sequence length="1629" mass="182912">MDISKPVGSEITSVDFGILSADEIRRLSAKQITNPTVFDNLGHPINNGLYDLALGGFLRNLCATCGLDEKFCPGHQGHIELPVPVYNPLFFNQLYIFLRSSCLYCHKFKCSDIDVHLYTCKLRLIQYGLLSECIELDNILIKGASALDKKHDDEEGADNEGVDPALRRDLRERRELFVDTAIATAISEGRTTEHGIVTATVGEERKAVVHSFYKKLLSRPRCANCGMVSPSFRKDGFSKIFENSLPERHITNNRVKGLQRPDMLKSGNSTSSSENIPNIKHKSGSKYVLSTEIRNILRAVFEKEQDIMQKIFHSRPQNKEVVSADIFFIQALVVPPTRFRLPSKLGDEIHENAQNELLSRVLKTCLLIRDLNDQISAFFTKGKLNVEDRKIVFNRLMNSFVTIQNAVNAFIDSTKDQNAPAGKLPIPGVKQALEKKEGLFRKHMMGKRVNYAARSVISPDPMLETNEIGVPPVFAKKLTYPEPVTSYNASELRQAVINGPDQWPGAIQVQNEDGSLQSLIGMTLEQRKTIANQLLTPSNDSSVVNKKVYRHIKNKDVVIMNRQPTLHKASMMGHKVRVLPGEKTLRLHYANTGAYNADFDGDEMNMHFPQNENAKAEALNLANTDSQYLTPTSGSPLRGLIQDHISAGVWLTNKDSFFNRETYQQLIYGCIRPEDGHTNGNSRILTVPPAIFKPEALWTGKQVITTILLNIKPKNVPGINLNSKNKIKNDYWGEGSNENQVVFKNGELLCGILDKSQYGASQFGIVHSLHEVYGSDVAGKALSVLGRLFTNYITMTAFTCGMDDLRLTKEGNEWRNEILKESVDIGRVAATEVTNLEKDTKNDNKELLKRLEEILRDDDKLGILDAVTQSKVNVISGQVVNKCVPEGTMKRFPYNNMQSMALSGAKGSNVNVSQIMCLLGQQALEGRRVPVMVSGKTLPSFKPFETDARAGGYIKSRFYSGIKPQEYYFHCMAGREGLIDTAVKTSRSGYLQRCLTKQLEGVHVTYDNSVRDGDGTLIQFLYGGDSIDTTKQSHMNEFKFCADNYDSLLSKYNPGELIQHLDTDTALQYNKKVKKNLRKQKDVPHYEENIKYDPVLSVYNPAKYLGSVSEKFQEKLDDFCDKNSDMFKKNKNLSEKKFRALMQLKYMRSLINPGESVGIIASQSVGEPSTQMTLNTFHFAGHGAANVTLGIPRMREIIMTASAAIKTPQMTLPLLEDVSDPMAESFCKSVTKILLSEFIDKVTVTETTGIQENQENYRNYNIKMKFYTKKEYEEEYDINQEYLEKVMCQSFLTQLEASIQKELKKSVNTESVGKALPRSRTDAALPTEKSLDDGEDGDASDDKLKANTKQAVSYDGPDDEEIEGMRKAEETSDEDMGDSDESSSDSESDSDEEEKKLPEKIELSRSAKDRQAEVITSHNLVRKFNFDDKDGEWCEFELELIGRTQKLLMVNIIEDICRKVVVREVPNIGRCLYPKVEPGSKRSLTTEGVNFKSMWEQDDFIDVNGITSNDIVSVLKTYGVEAARNTIVYEINNVFEKYSISVSSRHLDLIGDMMTREGTYLAFNRQGIDSSTSSFMKMSYETTCQFLTKAVLEGEREDLESPSAKIVLGKLSNVGTGSFDVFTKMPNLN</sequence>
<keyword evidence="12" id="KW-0539">Nucleus</keyword>
<name>A0A1E4RCP7_9ASCO</name>
<dbReference type="InterPro" id="IPR006592">
    <property type="entry name" value="RNA_pol_N"/>
</dbReference>
<dbReference type="Gene3D" id="3.30.70.2850">
    <property type="match status" value="1"/>
</dbReference>
<gene>
    <name evidence="18" type="ORF">HYPBUDRAFT_115380</name>
</gene>
<comment type="subcellular location">
    <subcellularLocation>
        <location evidence="1">Nucleus</location>
        <location evidence="1">Nucleolus</location>
    </subcellularLocation>
</comment>
<dbReference type="Pfam" id="PF00623">
    <property type="entry name" value="RNA_pol_Rpb1_2"/>
    <property type="match status" value="1"/>
</dbReference>
<proteinExistence type="inferred from homology"/>
<dbReference type="InterPro" id="IPR007066">
    <property type="entry name" value="RNA_pol_Rpb1_3"/>
</dbReference>
<keyword evidence="19" id="KW-1185">Reference proteome</keyword>
<protein>
    <recommendedName>
        <fullName evidence="15">DNA-directed RNA polymerase subunit</fullName>
        <ecNumber evidence="15">2.7.7.6</ecNumber>
    </recommendedName>
</protein>
<comment type="function">
    <text evidence="14">DNA-dependent RNA polymerase catalyzes the transcription of DNA into RNA using the four ribonucleoside triphosphates as substrates. Largest and catalytic core component of RNA polymerase I which synthesizes ribosomal RNA precursors. Forms the polymerase active center together with the second largest subunit. A single stranded DNA template strand of the promoter is positioned within the central active site cleft of Pol I. A bridging helix emanates from RPA1 and crosses the cleft near the catalytic site and is thought to promote translocation of Pol I by acting as a ratchet that moves the RNA-DNA hybrid through the active site by switching from straight to bent conformations at each step of nucleotide addition.</text>
</comment>